<dbReference type="GO" id="GO:0031201">
    <property type="term" value="C:SNARE complex"/>
    <property type="evidence" value="ECO:0007669"/>
    <property type="project" value="Ensembl"/>
</dbReference>
<dbReference type="SUPFAM" id="SSF56059">
    <property type="entry name" value="Glutathione synthetase ATP-binding domain-like"/>
    <property type="match status" value="1"/>
</dbReference>
<sequence>MVGTLVPFPSPGEKAWLPHPPRIVTLSLQEAWVAPSCKPRESPDRRLGALREGGGAASAARGGGYLWPRPFPARSLSASLAPPGLPGPVGRGCLRGLAPGAESLLPKPLPQPPQPRLPPSLSLRAAGPRSPARPQPVKPDDELPAAPAVGQQLHRQPAQRLHDRPAAARAPAAAAAPRPGRGLGLGCAPDRLAGPGAKAAARLGARAAARAAARADAVGGQQLLQLAVPSCEADGRLGWPGGRARARARRCQEGQGAAGGRRAARRLAEFSELNLVAHADGTYAVDMQVLRNGTKVVRSFRPDFVLIRQHAFGMAENEDFRHLIIGMQYAGLPSINSLESIYNFCDKPWVFAQLVAIYKTLGGEKFPLIEQTYYPNHKEMLTLPTFPVVVKIGHAHSGMGKVKVENHYDFQDIASVVALTQTYATAEPFIDSKYDIRVQKIGNNYKAYMRTSISGNWKTNTGSAMLEQIAMSDRYKLWVDTCSEMFGGLDICAVKAVHGKDGKDYIFEVMDCSMPLIGEHQVEDRQLITELVISKMNQLLSRTPALSPQRPLTTQQPQSGTLKDPDSSKTPPQRPPPQGCLQYILDCNGIAVGPKQVQAS</sequence>
<comment type="subcellular location">
    <subcellularLocation>
        <location evidence="4">Synapse</location>
    </subcellularLocation>
</comment>
<dbReference type="FunFam" id="3.30.470.20:FF:000151">
    <property type="entry name" value="Synapsin-2"/>
    <property type="match status" value="1"/>
</dbReference>
<dbReference type="FunFam" id="3.40.50.20:FF:000008">
    <property type="entry name" value="Synapsin III"/>
    <property type="match status" value="1"/>
</dbReference>
<evidence type="ECO:0000313" key="13">
    <source>
        <dbReference type="Proteomes" id="UP000028761"/>
    </source>
</evidence>
<feature type="domain" description="Synapsin pre-ATP-grasp" evidence="10">
    <location>
        <begin position="268"/>
        <end position="334"/>
    </location>
</feature>
<dbReference type="GO" id="GO:0098978">
    <property type="term" value="C:glutamatergic synapse"/>
    <property type="evidence" value="ECO:0007669"/>
    <property type="project" value="Ensembl"/>
</dbReference>
<evidence type="ECO:0000256" key="5">
    <source>
        <dbReference type="ARBA" id="ARBA00056023"/>
    </source>
</evidence>
<dbReference type="GO" id="GO:0097091">
    <property type="term" value="P:synaptic vesicle clustering"/>
    <property type="evidence" value="ECO:0007669"/>
    <property type="project" value="Ensembl"/>
</dbReference>
<reference evidence="12 13" key="1">
    <citation type="submission" date="2012-03" db="EMBL/GenBank/DDBJ databases">
        <title>Whole Genome Assembly of Papio anubis.</title>
        <authorList>
            <person name="Liu Y.L."/>
            <person name="Abraham K.A."/>
            <person name="Akbar H.A."/>
            <person name="Ali S.A."/>
            <person name="Anosike U.A."/>
            <person name="Aqrawi P.A."/>
            <person name="Arias F.A."/>
            <person name="Attaway T.A."/>
            <person name="Awwad R.A."/>
            <person name="Babu C.B."/>
            <person name="Bandaranaike D.B."/>
            <person name="Battles P.B."/>
            <person name="Bell A.B."/>
            <person name="Beltran B.B."/>
            <person name="Berhane-Mersha D.B."/>
            <person name="Bess C.B."/>
            <person name="Bickham C.B."/>
            <person name="Bolden T.B."/>
            <person name="Carter K.C."/>
            <person name="Chau D.C."/>
            <person name="Chavez A.C."/>
            <person name="Clerc-Blankenburg K.C."/>
            <person name="Coyle M.C."/>
            <person name="Dao M.D."/>
            <person name="Davila M.L.D."/>
            <person name="Davy-Carroll L.D."/>
            <person name="Denson S.D."/>
            <person name="Dinh H.D."/>
            <person name="Fernandez S.F."/>
            <person name="Fernando P.F."/>
            <person name="Forbes L.F."/>
            <person name="Francis C.F."/>
            <person name="Francisco L.F."/>
            <person name="Fu Q.F."/>
            <person name="Garcia-Iii R.G."/>
            <person name="Garrett T.G."/>
            <person name="Gross S.G."/>
            <person name="Gubbala S.G."/>
            <person name="Hirani K.H."/>
            <person name="Hogues M.H."/>
            <person name="Hollins B.H."/>
            <person name="Jackson L.J."/>
            <person name="Javaid M.J."/>
            <person name="Jhangiani S.J."/>
            <person name="Johnson A.J."/>
            <person name="Johnson B.J."/>
            <person name="Jones J.J."/>
            <person name="Joshi V.J."/>
            <person name="Kalu J.K."/>
            <person name="Khan N.K."/>
            <person name="Korchina V.K."/>
            <person name="Kovar C.K."/>
            <person name="Lago L.L."/>
            <person name="Lara F.L."/>
            <person name="Le T.-K.L."/>
            <person name="Lee S.L."/>
            <person name="Legall-Iii F.L."/>
            <person name="Lemon S.L."/>
            <person name="Liu J.L."/>
            <person name="Liu Y.-S.L."/>
            <person name="Liyanage D.L."/>
            <person name="Lopez J.L."/>
            <person name="Lorensuhewa L.L."/>
            <person name="Mata R.M."/>
            <person name="Mathew T.M."/>
            <person name="Mercado C.M."/>
            <person name="Mercado I.M."/>
            <person name="Morales K.M."/>
            <person name="Morgan M.M."/>
            <person name="Munidasa M.M."/>
            <person name="Ngo D.N."/>
            <person name="Nguyen L.N."/>
            <person name="Nguyen T.N."/>
            <person name="Nguyen N.N."/>
            <person name="Obregon M.O."/>
            <person name="Okwuonu G.O."/>
            <person name="Ongeri F.O."/>
            <person name="Onwere C.O."/>
            <person name="Osifeso I.O."/>
            <person name="Parra A.P."/>
            <person name="Patil S.P."/>
            <person name="Perez A.P."/>
            <person name="Perez Y.P."/>
            <person name="Pham C.P."/>
            <person name="Pu L.-L.P."/>
            <person name="Puazo M.P."/>
            <person name="Quiroz J.Q."/>
            <person name="Rouhana J.R."/>
            <person name="Ruiz M.R."/>
            <person name="Ruiz S.-J.R."/>
            <person name="Saada N.S."/>
            <person name="Santibanez J.S."/>
            <person name="Scheel M.S."/>
            <person name="Schneider B.S."/>
            <person name="Simmons D.S."/>
            <person name="Sisson I.S."/>
            <person name="Tang L.-Y.T."/>
            <person name="Thornton R.T."/>
            <person name="Tisius J.T."/>
            <person name="Toledanes G.T."/>
            <person name="Trejos Z.T."/>
            <person name="Usmani K.U."/>
            <person name="Varghese R.V."/>
            <person name="Vattathil S.V."/>
            <person name="Vee V.V."/>
            <person name="Walker D.W."/>
            <person name="Weissenberger G.W."/>
            <person name="White C.W."/>
            <person name="Williams A.W."/>
            <person name="Woodworth J.W."/>
            <person name="Wright R.W."/>
            <person name="Zhu Y.Z."/>
            <person name="Han Y.H."/>
            <person name="Newsham I.N."/>
            <person name="Nazareth L.N."/>
            <person name="Worley K.W."/>
            <person name="Muzny D.M."/>
            <person name="Rogers J.R."/>
            <person name="Gibbs R.G."/>
        </authorList>
    </citation>
    <scope>NUCLEOTIDE SEQUENCE [LARGE SCALE GENOMIC DNA]</scope>
</reference>
<gene>
    <name evidence="12" type="primary">SYN2</name>
</gene>
<dbReference type="AlphaFoldDB" id="A0A8I5NE99"/>
<dbReference type="Gene3D" id="3.40.50.20">
    <property type="match status" value="1"/>
</dbReference>
<evidence type="ECO:0000259" key="11">
    <source>
        <dbReference type="Pfam" id="PF02750"/>
    </source>
</evidence>
<dbReference type="PRINTS" id="PR01368">
    <property type="entry name" value="SYNAPSIN"/>
</dbReference>
<dbReference type="InterPro" id="IPR001359">
    <property type="entry name" value="Synapsin"/>
</dbReference>
<evidence type="ECO:0000256" key="8">
    <source>
        <dbReference type="ARBA" id="ARBA00080999"/>
    </source>
</evidence>
<keyword evidence="3" id="KW-0770">Synapse</keyword>
<evidence type="ECO:0000256" key="1">
    <source>
        <dbReference type="ARBA" id="ARBA00008243"/>
    </source>
</evidence>
<evidence type="ECO:0000256" key="9">
    <source>
        <dbReference type="SAM" id="MobiDB-lite"/>
    </source>
</evidence>
<protein>
    <recommendedName>
        <fullName evidence="7">Synapsin-2</fullName>
    </recommendedName>
    <alternativeName>
        <fullName evidence="8">Synapsin II</fullName>
    </alternativeName>
</protein>
<dbReference type="FunFam" id="3.30.1490.20:FF:000008">
    <property type="entry name" value="Synapsin I"/>
    <property type="match status" value="1"/>
</dbReference>
<dbReference type="Pfam" id="PF02078">
    <property type="entry name" value="Synapsin"/>
    <property type="match status" value="1"/>
</dbReference>
<evidence type="ECO:0000259" key="10">
    <source>
        <dbReference type="Pfam" id="PF02078"/>
    </source>
</evidence>
<evidence type="ECO:0000256" key="3">
    <source>
        <dbReference type="ARBA" id="ARBA00023018"/>
    </source>
</evidence>
<evidence type="ECO:0000313" key="12">
    <source>
        <dbReference type="Ensembl" id="ENSPANP00000060277.1"/>
    </source>
</evidence>
<feature type="compositionally biased region" description="Pro residues" evidence="9">
    <location>
        <begin position="107"/>
        <end position="118"/>
    </location>
</feature>
<name>A0A8I5NE99_PAPAN</name>
<feature type="compositionally biased region" description="Low complexity" evidence="9">
    <location>
        <begin position="167"/>
        <end position="180"/>
    </location>
</feature>
<dbReference type="GO" id="GO:0042802">
    <property type="term" value="F:identical protein binding"/>
    <property type="evidence" value="ECO:0007669"/>
    <property type="project" value="Ensembl"/>
</dbReference>
<accession>A0A8I5NE99</accession>
<dbReference type="GeneTree" id="ENSGT00940000156062"/>
<dbReference type="GO" id="GO:0005886">
    <property type="term" value="C:plasma membrane"/>
    <property type="evidence" value="ECO:0007669"/>
    <property type="project" value="Ensembl"/>
</dbReference>
<dbReference type="InterPro" id="IPR016185">
    <property type="entry name" value="PreATP-grasp_dom_sf"/>
</dbReference>
<dbReference type="GO" id="GO:0005524">
    <property type="term" value="F:ATP binding"/>
    <property type="evidence" value="ECO:0007669"/>
    <property type="project" value="InterPro"/>
</dbReference>
<dbReference type="GO" id="GO:0014069">
    <property type="term" value="C:postsynaptic density"/>
    <property type="evidence" value="ECO:0007669"/>
    <property type="project" value="Ensembl"/>
</dbReference>
<dbReference type="GO" id="GO:0030672">
    <property type="term" value="C:synaptic vesicle membrane"/>
    <property type="evidence" value="ECO:0007669"/>
    <property type="project" value="Ensembl"/>
</dbReference>
<dbReference type="Gene3D" id="3.30.1490.20">
    <property type="entry name" value="ATP-grasp fold, A domain"/>
    <property type="match status" value="1"/>
</dbReference>
<feature type="region of interest" description="Disordered" evidence="9">
    <location>
        <begin position="543"/>
        <end position="579"/>
    </location>
</feature>
<reference evidence="12" key="3">
    <citation type="submission" date="2025-09" db="UniProtKB">
        <authorList>
            <consortium name="Ensembl"/>
        </authorList>
    </citation>
    <scope>IDENTIFICATION</scope>
</reference>
<comment type="subunit">
    <text evidence="6">Can form oligomers with SYN1. Interacts with CAPON.</text>
</comment>
<dbReference type="InterPro" id="IPR013815">
    <property type="entry name" value="ATP_grasp_subdomain_1"/>
</dbReference>
<evidence type="ECO:0000256" key="7">
    <source>
        <dbReference type="ARBA" id="ARBA00069141"/>
    </source>
</evidence>
<feature type="domain" description="Synapsin ATP-binding" evidence="11">
    <location>
        <begin position="336"/>
        <end position="538"/>
    </location>
</feature>
<dbReference type="Pfam" id="PF02750">
    <property type="entry name" value="Synapsin_C"/>
    <property type="match status" value="1"/>
</dbReference>
<dbReference type="InterPro" id="IPR020898">
    <property type="entry name" value="Synapsin_ATP-bd_dom"/>
</dbReference>
<dbReference type="GO" id="GO:0007269">
    <property type="term" value="P:neurotransmitter secretion"/>
    <property type="evidence" value="ECO:0007669"/>
    <property type="project" value="Ensembl"/>
</dbReference>
<reference evidence="12" key="2">
    <citation type="submission" date="2025-08" db="UniProtKB">
        <authorList>
            <consortium name="Ensembl"/>
        </authorList>
    </citation>
    <scope>IDENTIFICATION</scope>
</reference>
<dbReference type="PANTHER" id="PTHR10841">
    <property type="entry name" value="SYNAPSIN"/>
    <property type="match status" value="1"/>
</dbReference>
<dbReference type="Ensembl" id="ENSPANT00000081978.1">
    <property type="protein sequence ID" value="ENSPANP00000060277.1"/>
    <property type="gene ID" value="ENSPANG00000024762.3"/>
</dbReference>
<feature type="compositionally biased region" description="Polar residues" evidence="9">
    <location>
        <begin position="543"/>
        <end position="561"/>
    </location>
</feature>
<comment type="function">
    <text evidence="5">Neuronal phosphoprotein that coats synaptic vesicles, binds to the cytoskeleton, and is believed to function in the regulation of neurotransmitter release. May play a role in noradrenaline secretion by sympathetic neurons.</text>
</comment>
<evidence type="ECO:0000256" key="4">
    <source>
        <dbReference type="ARBA" id="ARBA00034103"/>
    </source>
</evidence>
<dbReference type="InterPro" id="IPR020897">
    <property type="entry name" value="Synapsin_pre-ATP-grasp_dom"/>
</dbReference>
<proteinExistence type="inferred from homology"/>
<dbReference type="GO" id="GO:0098685">
    <property type="term" value="C:Schaffer collateral - CA1 synapse"/>
    <property type="evidence" value="ECO:0007669"/>
    <property type="project" value="Ensembl"/>
</dbReference>
<dbReference type="PROSITE" id="PS00416">
    <property type="entry name" value="SYNAPSIN_2"/>
    <property type="match status" value="1"/>
</dbReference>
<evidence type="ECO:0000256" key="2">
    <source>
        <dbReference type="ARBA" id="ARBA00022553"/>
    </source>
</evidence>
<evidence type="ECO:0000256" key="6">
    <source>
        <dbReference type="ARBA" id="ARBA00064131"/>
    </source>
</evidence>
<organism evidence="12 13">
    <name type="scientific">Papio anubis</name>
    <name type="common">Olive baboon</name>
    <dbReference type="NCBI Taxonomy" id="9555"/>
    <lineage>
        <taxon>Eukaryota</taxon>
        <taxon>Metazoa</taxon>
        <taxon>Chordata</taxon>
        <taxon>Craniata</taxon>
        <taxon>Vertebrata</taxon>
        <taxon>Euteleostomi</taxon>
        <taxon>Mammalia</taxon>
        <taxon>Eutheria</taxon>
        <taxon>Euarchontoglires</taxon>
        <taxon>Primates</taxon>
        <taxon>Haplorrhini</taxon>
        <taxon>Catarrhini</taxon>
        <taxon>Cercopithecidae</taxon>
        <taxon>Cercopithecinae</taxon>
        <taxon>Papio</taxon>
    </lineage>
</organism>
<dbReference type="Proteomes" id="UP000028761">
    <property type="component" value="Chromosome 2"/>
</dbReference>
<dbReference type="GO" id="GO:0017156">
    <property type="term" value="P:calcium-ion regulated exocytosis"/>
    <property type="evidence" value="ECO:0007669"/>
    <property type="project" value="Ensembl"/>
</dbReference>
<dbReference type="InterPro" id="IPR019735">
    <property type="entry name" value="Synapsin_CS"/>
</dbReference>
<dbReference type="Gene3D" id="3.30.470.20">
    <property type="entry name" value="ATP-grasp fold, B domain"/>
    <property type="match status" value="1"/>
</dbReference>
<dbReference type="PANTHER" id="PTHR10841:SF20">
    <property type="entry name" value="SYNAPSIN-2"/>
    <property type="match status" value="1"/>
</dbReference>
<dbReference type="SUPFAM" id="SSF52440">
    <property type="entry name" value="PreATP-grasp domain"/>
    <property type="match status" value="1"/>
</dbReference>
<keyword evidence="13" id="KW-1185">Reference proteome</keyword>
<keyword evidence="2" id="KW-0597">Phosphoprotein</keyword>
<comment type="similarity">
    <text evidence="1">Belongs to the synapsin family.</text>
</comment>
<feature type="region of interest" description="Disordered" evidence="9">
    <location>
        <begin position="100"/>
        <end position="181"/>
    </location>
</feature>